<dbReference type="NCBIfam" id="NF008207">
    <property type="entry name" value="PRK10969.1"/>
    <property type="match status" value="1"/>
</dbReference>
<dbReference type="InterPro" id="IPR036745">
    <property type="entry name" value="PolIII_theta_sf"/>
</dbReference>
<dbReference type="SUPFAM" id="SSF46575">
    <property type="entry name" value="DNA polymerase III theta subunit-like"/>
    <property type="match status" value="1"/>
</dbReference>
<gene>
    <name evidence="1" type="primary">holE</name>
    <name evidence="1" type="ordered locus">y2525</name>
</gene>
<dbReference type="KEGG" id="ypk:y2525"/>
<accession>Q8D098</accession>
<dbReference type="EMBL" id="AE009952">
    <property type="protein sequence ID" value="AAM86081.1"/>
    <property type="molecule type" value="Genomic_DNA"/>
</dbReference>
<dbReference type="GO" id="GO:0006260">
    <property type="term" value="P:DNA replication"/>
    <property type="evidence" value="ECO:0007669"/>
    <property type="project" value="InterPro"/>
</dbReference>
<name>Q8D098_YERPE</name>
<protein>
    <submittedName>
        <fullName evidence="1">DNA polymerase III, theta subunit</fullName>
    </submittedName>
</protein>
<dbReference type="Proteomes" id="UP000002490">
    <property type="component" value="Chromosome"/>
</dbReference>
<dbReference type="InterPro" id="IPR009052">
    <property type="entry name" value="DNA_pol_III_theta_bac"/>
</dbReference>
<dbReference type="Pfam" id="PF06440">
    <property type="entry name" value="DNA_pol3_theta"/>
    <property type="match status" value="1"/>
</dbReference>
<dbReference type="Gene3D" id="1.20.58.250">
    <property type="entry name" value="DNA polymerase III-theta"/>
    <property type="match status" value="1"/>
</dbReference>
<dbReference type="AlphaFoldDB" id="Q8D098"/>
<proteinExistence type="predicted"/>
<sequence length="89" mass="10696">MRYQRRWSKKEKEMGYNLVELSDEETAKMNVDLAASGVAFKERYNMPVIPEMVAREQPEALREYFLQRLAHYRIESKKLSRLPYEPKVK</sequence>
<evidence type="ECO:0000313" key="1">
    <source>
        <dbReference type="EMBL" id="AAM86081.1"/>
    </source>
</evidence>
<evidence type="ECO:0000313" key="2">
    <source>
        <dbReference type="Proteomes" id="UP000002490"/>
    </source>
</evidence>
<organism evidence="1 2">
    <name type="scientific">Yersinia pestis</name>
    <dbReference type="NCBI Taxonomy" id="632"/>
    <lineage>
        <taxon>Bacteria</taxon>
        <taxon>Pseudomonadati</taxon>
        <taxon>Pseudomonadota</taxon>
        <taxon>Gammaproteobacteria</taxon>
        <taxon>Enterobacterales</taxon>
        <taxon>Yersiniaceae</taxon>
        <taxon>Yersinia</taxon>
    </lineage>
</organism>
<reference evidence="1 2" key="1">
    <citation type="journal article" date="2002" name="J. Bacteriol.">
        <title>Genome sequence of Yersinia pestis KIM.</title>
        <authorList>
            <person name="Deng W."/>
            <person name="Burland V."/>
            <person name="Plunkett G.III."/>
            <person name="Boutin A."/>
            <person name="Mayhew G.F."/>
            <person name="Liss P."/>
            <person name="Perna N.T."/>
            <person name="Rose D.J."/>
            <person name="Mau B."/>
            <person name="Zhou S."/>
            <person name="Schwartz D.C."/>
            <person name="Fetherston J.D."/>
            <person name="Lindler L.E."/>
            <person name="Brubaker R.R."/>
            <person name="Plana G.V."/>
            <person name="Straley S.C."/>
            <person name="McDonough K.A."/>
            <person name="Nilles M.L."/>
            <person name="Matson J.S."/>
            <person name="Blattner F.R."/>
            <person name="Perry R.D."/>
        </authorList>
    </citation>
    <scope>NUCLEOTIDE SEQUENCE [LARGE SCALE GENOMIC DNA]</scope>
    <source>
        <strain evidence="2">KIM10+ / Biovar Mediaevalis</strain>
    </source>
</reference>
<dbReference type="HOGENOM" id="CLU_176900_0_0_6"/>
<dbReference type="GO" id="GO:0003887">
    <property type="term" value="F:DNA-directed DNA polymerase activity"/>
    <property type="evidence" value="ECO:0007669"/>
    <property type="project" value="InterPro"/>
</dbReference>
<dbReference type="GO" id="GO:0003677">
    <property type="term" value="F:DNA binding"/>
    <property type="evidence" value="ECO:0007669"/>
    <property type="project" value="InterPro"/>
</dbReference>